<dbReference type="GO" id="GO:0110078">
    <property type="term" value="C:TTT Hsp90 cochaperone complex"/>
    <property type="evidence" value="ECO:0007669"/>
    <property type="project" value="InterPro"/>
</dbReference>
<dbReference type="InterPro" id="IPR018870">
    <property type="entry name" value="Tti2"/>
</dbReference>
<organism evidence="2">
    <name type="scientific">Nakaseomyces delphensis</name>
    <name type="common">Yeast</name>
    <name type="synonym">Kluyveromyces delphensis</name>
    <dbReference type="NCBI Taxonomy" id="51657"/>
    <lineage>
        <taxon>Eukaryota</taxon>
        <taxon>Fungi</taxon>
        <taxon>Dikarya</taxon>
        <taxon>Ascomycota</taxon>
        <taxon>Saccharomycotina</taxon>
        <taxon>Saccharomycetes</taxon>
        <taxon>Saccharomycetales</taxon>
        <taxon>Saccharomycetaceae</taxon>
        <taxon>Nakaseomyces</taxon>
    </lineage>
</organism>
<protein>
    <submittedName>
        <fullName evidence="2">Uncharacterized protein yjr136C</fullName>
    </submittedName>
</protein>
<dbReference type="EMBL" id="AM850111">
    <property type="protein sequence ID" value="CAO98781.1"/>
    <property type="molecule type" value="Genomic_DNA"/>
</dbReference>
<evidence type="ECO:0000256" key="1">
    <source>
        <dbReference type="ARBA" id="ARBA00034736"/>
    </source>
</evidence>
<reference evidence="2" key="1">
    <citation type="submission" date="2007-08" db="EMBL/GenBank/DDBJ databases">
        <title>Nakaseomyces delphensis clones KD3219 and KD3196.</title>
        <authorList>
            <person name="Wolfe K.H."/>
        </authorList>
    </citation>
    <scope>NUCLEOTIDE SEQUENCE</scope>
    <source>
        <strain evidence="2">CBS 2170</strain>
    </source>
</reference>
<comment type="similarity">
    <text evidence="1">Belongs to the TTI2 family.</text>
</comment>
<dbReference type="Pfam" id="PF10521">
    <property type="entry name" value="Tti2"/>
    <property type="match status" value="1"/>
</dbReference>
<name>A7WPE5_NAKDE</name>
<sequence length="413" mass="48134">MSLDNINLYLKGDNGIGTALNVCEELDNIEITELINAEINLEELILKLSSRSLDGVKVNSKVNDLIDKLWQSLNNEEECVENMIKVIEPLLIKKPRLTEKQKRLKGLNPKLGFSLGEDDIYEEWKRKGGIESIPICFVILKHLKISQISKNLWWIIPFIFNLLDDTSDLHGVRMPAVLLLRTMLNSIFYEQHSDKWMAFKDTGLFEEYENMLVNFCFYLPPSYDAAETLKIWETVIPTIQVLYKTQYIQDTARQKMHIQKFLGEVILQNCLLRCGCKYENLTTYLLRTIRVGFSYLGEDSIALLQRLIYDMGQYLIKDPFFTAFEPLMHEVTCTIEYTIQANNEKRIIAHKYDFLGLILLIYGKLKFEEQEKSIVMEELRDIVGMLNKIGCNFNEDIQHLKDINDIDYSQLLL</sequence>
<gene>
    <name evidence="2" type="primary">yjr136C</name>
</gene>
<evidence type="ECO:0000313" key="2">
    <source>
        <dbReference type="EMBL" id="CAO98781.1"/>
    </source>
</evidence>
<accession>A7WPE5</accession>
<dbReference type="AlphaFoldDB" id="A7WPE5"/>
<dbReference type="PhylomeDB" id="A7WPE5"/>
<proteinExistence type="inferred from homology"/>